<dbReference type="SMART" id="SM00388">
    <property type="entry name" value="HisKA"/>
    <property type="match status" value="1"/>
</dbReference>
<dbReference type="SUPFAM" id="SSF55874">
    <property type="entry name" value="ATPase domain of HSP90 chaperone/DNA topoisomerase II/histidine kinase"/>
    <property type="match status" value="1"/>
</dbReference>
<keyword evidence="6" id="KW-0808">Transferase</keyword>
<evidence type="ECO:0000256" key="10">
    <source>
        <dbReference type="ARBA" id="ARBA00023012"/>
    </source>
</evidence>
<keyword evidence="12" id="KW-0812">Transmembrane</keyword>
<dbReference type="CDD" id="cd00082">
    <property type="entry name" value="HisKA"/>
    <property type="match status" value="1"/>
</dbReference>
<comment type="catalytic activity">
    <reaction evidence="1">
        <text>ATP + protein L-histidine = ADP + protein N-phospho-L-histidine.</text>
        <dbReference type="EC" id="2.7.13.3"/>
    </reaction>
</comment>
<evidence type="ECO:0000256" key="11">
    <source>
        <dbReference type="ARBA" id="ARBA00023136"/>
    </source>
</evidence>
<keyword evidence="10" id="KW-0902">Two-component regulatory system</keyword>
<dbReference type="EMBL" id="CP014167">
    <property type="protein sequence ID" value="ANS76069.1"/>
    <property type="molecule type" value="Genomic_DNA"/>
</dbReference>
<dbReference type="PRINTS" id="PR00344">
    <property type="entry name" value="BCTRLSENSOR"/>
</dbReference>
<dbReference type="AlphaFoldDB" id="A0A1B1N3T0"/>
<evidence type="ECO:0000256" key="8">
    <source>
        <dbReference type="ARBA" id="ARBA00022777"/>
    </source>
</evidence>
<dbReference type="Proteomes" id="UP000092573">
    <property type="component" value="Chromosome"/>
</dbReference>
<dbReference type="InterPro" id="IPR003660">
    <property type="entry name" value="HAMP_dom"/>
</dbReference>
<evidence type="ECO:0000313" key="15">
    <source>
        <dbReference type="EMBL" id="ANS76069.1"/>
    </source>
</evidence>
<dbReference type="InterPro" id="IPR036890">
    <property type="entry name" value="HATPase_C_sf"/>
</dbReference>
<dbReference type="SUPFAM" id="SSF47384">
    <property type="entry name" value="Homodimeric domain of signal transducing histidine kinase"/>
    <property type="match status" value="1"/>
</dbReference>
<feature type="domain" description="HAMP" evidence="14">
    <location>
        <begin position="200"/>
        <end position="252"/>
    </location>
</feature>
<dbReference type="PANTHER" id="PTHR44936:SF10">
    <property type="entry name" value="SENSOR PROTEIN RSTB"/>
    <property type="match status" value="1"/>
</dbReference>
<evidence type="ECO:0000256" key="12">
    <source>
        <dbReference type="SAM" id="Phobius"/>
    </source>
</evidence>
<evidence type="ECO:0000259" key="14">
    <source>
        <dbReference type="PROSITE" id="PS50885"/>
    </source>
</evidence>
<comment type="subcellular location">
    <subcellularLocation>
        <location evidence="2">Cell membrane</location>
        <topology evidence="2">Multi-pass membrane protein</topology>
    </subcellularLocation>
</comment>
<reference evidence="15 16" key="1">
    <citation type="submission" date="2016-01" db="EMBL/GenBank/DDBJ databases">
        <title>Complete Genome Sequence of Paenibacillus yonginensis DCY84, a novel Plant Growth-Promoting Bacteria with Elicitation of Induced Systemic Resistance.</title>
        <authorList>
            <person name="Kim Y.J."/>
            <person name="Yang D.C."/>
            <person name="Sukweenadhi J."/>
        </authorList>
    </citation>
    <scope>NUCLEOTIDE SEQUENCE [LARGE SCALE GENOMIC DNA]</scope>
    <source>
        <strain evidence="15 16">DCY84</strain>
    </source>
</reference>
<dbReference type="InterPro" id="IPR003594">
    <property type="entry name" value="HATPase_dom"/>
</dbReference>
<dbReference type="PROSITE" id="PS50109">
    <property type="entry name" value="HIS_KIN"/>
    <property type="match status" value="1"/>
</dbReference>
<keyword evidence="5" id="KW-0597">Phosphoprotein</keyword>
<dbReference type="Gene3D" id="3.30.565.10">
    <property type="entry name" value="Histidine kinase-like ATPase, C-terminal domain"/>
    <property type="match status" value="1"/>
</dbReference>
<keyword evidence="8 15" id="KW-0418">Kinase</keyword>
<dbReference type="Pfam" id="PF02518">
    <property type="entry name" value="HATPase_c"/>
    <property type="match status" value="1"/>
</dbReference>
<evidence type="ECO:0000313" key="16">
    <source>
        <dbReference type="Proteomes" id="UP000092573"/>
    </source>
</evidence>
<evidence type="ECO:0000256" key="1">
    <source>
        <dbReference type="ARBA" id="ARBA00000085"/>
    </source>
</evidence>
<dbReference type="SMART" id="SM00387">
    <property type="entry name" value="HATPase_c"/>
    <property type="match status" value="1"/>
</dbReference>
<dbReference type="InterPro" id="IPR003661">
    <property type="entry name" value="HisK_dim/P_dom"/>
</dbReference>
<keyword evidence="4" id="KW-1003">Cell membrane</keyword>
<dbReference type="Gene3D" id="1.10.287.130">
    <property type="match status" value="1"/>
</dbReference>
<dbReference type="OrthoDB" id="9780718at2"/>
<evidence type="ECO:0000256" key="4">
    <source>
        <dbReference type="ARBA" id="ARBA00022475"/>
    </source>
</evidence>
<gene>
    <name evidence="15" type="ORF">AWM70_17000</name>
</gene>
<dbReference type="InterPro" id="IPR050980">
    <property type="entry name" value="2C_sensor_his_kinase"/>
</dbReference>
<keyword evidence="9" id="KW-0067">ATP-binding</keyword>
<dbReference type="InterPro" id="IPR036097">
    <property type="entry name" value="HisK_dim/P_sf"/>
</dbReference>
<feature type="transmembrane region" description="Helical" evidence="12">
    <location>
        <begin position="176"/>
        <end position="198"/>
    </location>
</feature>
<dbReference type="InterPro" id="IPR004358">
    <property type="entry name" value="Sig_transdc_His_kin-like_C"/>
</dbReference>
<evidence type="ECO:0000259" key="13">
    <source>
        <dbReference type="PROSITE" id="PS50109"/>
    </source>
</evidence>
<dbReference type="Gene3D" id="6.10.340.10">
    <property type="match status" value="1"/>
</dbReference>
<dbReference type="PANTHER" id="PTHR44936">
    <property type="entry name" value="SENSOR PROTEIN CREC"/>
    <property type="match status" value="1"/>
</dbReference>
<dbReference type="CDD" id="cd00075">
    <property type="entry name" value="HATPase"/>
    <property type="match status" value="1"/>
</dbReference>
<dbReference type="Pfam" id="PF00512">
    <property type="entry name" value="HisKA"/>
    <property type="match status" value="1"/>
</dbReference>
<evidence type="ECO:0000256" key="6">
    <source>
        <dbReference type="ARBA" id="ARBA00022679"/>
    </source>
</evidence>
<keyword evidence="11 12" id="KW-0472">Membrane</keyword>
<dbReference type="GO" id="GO:0005886">
    <property type="term" value="C:plasma membrane"/>
    <property type="evidence" value="ECO:0007669"/>
    <property type="project" value="UniProtKB-SubCell"/>
</dbReference>
<dbReference type="FunFam" id="1.10.287.130:FF:000001">
    <property type="entry name" value="Two-component sensor histidine kinase"/>
    <property type="match status" value="1"/>
</dbReference>
<proteinExistence type="predicted"/>
<dbReference type="RefSeq" id="WP_068698365.1">
    <property type="nucleotide sequence ID" value="NZ_CP014167.1"/>
</dbReference>
<dbReference type="STRING" id="1462996.AWM70_17000"/>
<sequence length="471" mass="50884">MKLVHQINLAFGLLLVVVLGATAIIIHFVLLDHLIDAQKQDMRTLSASVAGNIQNQASLTPVTKPGTLEGTYQPDPALPVPSVPLAAGVQAIVADNDGHVLSGTLPGPSAPLQTQTEGASSAAAYPAEPMLINSEKLQALQAGKDSSYLVDVSPLPQGTLTLVAPVSKVNALERTLFVRLLIVLGVGVGLVLLLSLVITRQLIRPLMELREELKKVKDRRFSDVSRVRAGGEIGAVAKVVYELAVELDRYIRVQKHFFQNASHELKTPLMSIAGYTEGIRDGVFEGEEMRKGLDIILSESGRLTRIVSEMTLLAKLDSEEDIFHPAPVRIEELLEETAERINPMLVSKGLQLEVAYGKGENGPLEVWADRDKLLQALLNVTLNAARYANGKIAIGVEREENSLVVAVSDDGQGIPEELLPHLFHRFVKGRKGENGLGLAISRAIIERCGGQITAGNRPEGGAVFTFRFPIC</sequence>
<feature type="transmembrane region" description="Helical" evidence="12">
    <location>
        <begin position="6"/>
        <end position="30"/>
    </location>
</feature>
<keyword evidence="12" id="KW-1133">Transmembrane helix</keyword>
<dbReference type="GO" id="GO:0000155">
    <property type="term" value="F:phosphorelay sensor kinase activity"/>
    <property type="evidence" value="ECO:0007669"/>
    <property type="project" value="InterPro"/>
</dbReference>
<evidence type="ECO:0000256" key="2">
    <source>
        <dbReference type="ARBA" id="ARBA00004651"/>
    </source>
</evidence>
<protein>
    <recommendedName>
        <fullName evidence="3">histidine kinase</fullName>
        <ecNumber evidence="3">2.7.13.3</ecNumber>
    </recommendedName>
</protein>
<dbReference type="PROSITE" id="PS50885">
    <property type="entry name" value="HAMP"/>
    <property type="match status" value="1"/>
</dbReference>
<keyword evidence="16" id="KW-1185">Reference proteome</keyword>
<keyword evidence="7" id="KW-0547">Nucleotide-binding</keyword>
<name>A0A1B1N3T0_9BACL</name>
<dbReference type="KEGG" id="pyg:AWM70_17000"/>
<feature type="domain" description="Histidine kinase" evidence="13">
    <location>
        <begin position="260"/>
        <end position="471"/>
    </location>
</feature>
<evidence type="ECO:0000256" key="7">
    <source>
        <dbReference type="ARBA" id="ARBA00022741"/>
    </source>
</evidence>
<evidence type="ECO:0000256" key="3">
    <source>
        <dbReference type="ARBA" id="ARBA00012438"/>
    </source>
</evidence>
<evidence type="ECO:0000256" key="5">
    <source>
        <dbReference type="ARBA" id="ARBA00022553"/>
    </source>
</evidence>
<dbReference type="InterPro" id="IPR005467">
    <property type="entry name" value="His_kinase_dom"/>
</dbReference>
<accession>A0A1B1N3T0</accession>
<organism evidence="15 16">
    <name type="scientific">Paenibacillus yonginensis</name>
    <dbReference type="NCBI Taxonomy" id="1462996"/>
    <lineage>
        <taxon>Bacteria</taxon>
        <taxon>Bacillati</taxon>
        <taxon>Bacillota</taxon>
        <taxon>Bacilli</taxon>
        <taxon>Bacillales</taxon>
        <taxon>Paenibacillaceae</taxon>
        <taxon>Paenibacillus</taxon>
    </lineage>
</organism>
<evidence type="ECO:0000256" key="9">
    <source>
        <dbReference type="ARBA" id="ARBA00022840"/>
    </source>
</evidence>
<dbReference type="EC" id="2.7.13.3" evidence="3"/>
<dbReference type="GO" id="GO:0005524">
    <property type="term" value="F:ATP binding"/>
    <property type="evidence" value="ECO:0007669"/>
    <property type="project" value="UniProtKB-KW"/>
</dbReference>